<dbReference type="Pfam" id="PF08281">
    <property type="entry name" value="Sigma70_r4_2"/>
    <property type="match status" value="1"/>
</dbReference>
<feature type="domain" description="RNA polymerase sigma-70 region 2" evidence="7">
    <location>
        <begin position="43"/>
        <end position="109"/>
    </location>
</feature>
<dbReference type="GO" id="GO:0003677">
    <property type="term" value="F:DNA binding"/>
    <property type="evidence" value="ECO:0007669"/>
    <property type="project" value="UniProtKB-KW"/>
</dbReference>
<evidence type="ECO:0000256" key="4">
    <source>
        <dbReference type="ARBA" id="ARBA00023125"/>
    </source>
</evidence>
<name>A0A7W8DJN2_9BACT</name>
<dbReference type="Gene3D" id="1.10.10.10">
    <property type="entry name" value="Winged helix-like DNA-binding domain superfamily/Winged helix DNA-binding domain"/>
    <property type="match status" value="1"/>
</dbReference>
<organism evidence="9 10">
    <name type="scientific">Prosthecobacter vanneervenii</name>
    <dbReference type="NCBI Taxonomy" id="48466"/>
    <lineage>
        <taxon>Bacteria</taxon>
        <taxon>Pseudomonadati</taxon>
        <taxon>Verrucomicrobiota</taxon>
        <taxon>Verrucomicrobiia</taxon>
        <taxon>Verrucomicrobiales</taxon>
        <taxon>Verrucomicrobiaceae</taxon>
        <taxon>Prosthecobacter</taxon>
    </lineage>
</organism>
<dbReference type="InterPro" id="IPR013324">
    <property type="entry name" value="RNA_pol_sigma_r3/r4-like"/>
</dbReference>
<dbReference type="InterPro" id="IPR013325">
    <property type="entry name" value="RNA_pol_sigma_r2"/>
</dbReference>
<dbReference type="GO" id="GO:0006352">
    <property type="term" value="P:DNA-templated transcription initiation"/>
    <property type="evidence" value="ECO:0007669"/>
    <property type="project" value="InterPro"/>
</dbReference>
<dbReference type="InterPro" id="IPR013249">
    <property type="entry name" value="RNA_pol_sigma70_r4_t2"/>
</dbReference>
<dbReference type="InterPro" id="IPR007627">
    <property type="entry name" value="RNA_pol_sigma70_r2"/>
</dbReference>
<dbReference type="AlphaFoldDB" id="A0A7W8DJN2"/>
<keyword evidence="10" id="KW-1185">Reference proteome</keyword>
<gene>
    <name evidence="9" type="ORF">HNQ65_001844</name>
</gene>
<dbReference type="RefSeq" id="WP_184339200.1">
    <property type="nucleotide sequence ID" value="NZ_JACHIG010000003.1"/>
</dbReference>
<reference evidence="9 10" key="1">
    <citation type="submission" date="2020-08" db="EMBL/GenBank/DDBJ databases">
        <title>Genomic Encyclopedia of Type Strains, Phase IV (KMG-IV): sequencing the most valuable type-strain genomes for metagenomic binning, comparative biology and taxonomic classification.</title>
        <authorList>
            <person name="Goeker M."/>
        </authorList>
    </citation>
    <scope>NUCLEOTIDE SEQUENCE [LARGE SCALE GENOMIC DNA]</scope>
    <source>
        <strain evidence="9 10">DSM 12252</strain>
    </source>
</reference>
<feature type="domain" description="RNA polymerase sigma factor 70 region 4 type 2" evidence="8">
    <location>
        <begin position="144"/>
        <end position="196"/>
    </location>
</feature>
<dbReference type="Gene3D" id="1.10.1740.10">
    <property type="match status" value="1"/>
</dbReference>
<evidence type="ECO:0000256" key="2">
    <source>
        <dbReference type="ARBA" id="ARBA00023015"/>
    </source>
</evidence>
<dbReference type="Proteomes" id="UP000590740">
    <property type="component" value="Unassembled WGS sequence"/>
</dbReference>
<dbReference type="SUPFAM" id="SSF88659">
    <property type="entry name" value="Sigma3 and sigma4 domains of RNA polymerase sigma factors"/>
    <property type="match status" value="1"/>
</dbReference>
<dbReference type="EMBL" id="JACHIG010000003">
    <property type="protein sequence ID" value="MBB5032267.1"/>
    <property type="molecule type" value="Genomic_DNA"/>
</dbReference>
<accession>A0A7W8DJN2</accession>
<evidence type="ECO:0000259" key="8">
    <source>
        <dbReference type="Pfam" id="PF08281"/>
    </source>
</evidence>
<dbReference type="InterPro" id="IPR014284">
    <property type="entry name" value="RNA_pol_sigma-70_dom"/>
</dbReference>
<evidence type="ECO:0000313" key="9">
    <source>
        <dbReference type="EMBL" id="MBB5032267.1"/>
    </source>
</evidence>
<dbReference type="Pfam" id="PF04542">
    <property type="entry name" value="Sigma70_r2"/>
    <property type="match status" value="1"/>
</dbReference>
<comment type="caution">
    <text evidence="9">The sequence shown here is derived from an EMBL/GenBank/DDBJ whole genome shotgun (WGS) entry which is preliminary data.</text>
</comment>
<dbReference type="SUPFAM" id="SSF88946">
    <property type="entry name" value="Sigma2 domain of RNA polymerase sigma factors"/>
    <property type="match status" value="1"/>
</dbReference>
<comment type="similarity">
    <text evidence="1">Belongs to the sigma-70 factor family. ECF subfamily.</text>
</comment>
<dbReference type="CDD" id="cd06171">
    <property type="entry name" value="Sigma70_r4"/>
    <property type="match status" value="1"/>
</dbReference>
<keyword evidence="2" id="KW-0805">Transcription regulation</keyword>
<evidence type="ECO:0000256" key="6">
    <source>
        <dbReference type="SAM" id="MobiDB-lite"/>
    </source>
</evidence>
<dbReference type="NCBIfam" id="TIGR02937">
    <property type="entry name" value="sigma70-ECF"/>
    <property type="match status" value="1"/>
</dbReference>
<evidence type="ECO:0000256" key="1">
    <source>
        <dbReference type="ARBA" id="ARBA00010641"/>
    </source>
</evidence>
<evidence type="ECO:0000256" key="5">
    <source>
        <dbReference type="ARBA" id="ARBA00023163"/>
    </source>
</evidence>
<feature type="region of interest" description="Disordered" evidence="6">
    <location>
        <begin position="108"/>
        <end position="134"/>
    </location>
</feature>
<dbReference type="InterPro" id="IPR036388">
    <property type="entry name" value="WH-like_DNA-bd_sf"/>
</dbReference>
<keyword evidence="3" id="KW-0731">Sigma factor</keyword>
<keyword evidence="4" id="KW-0238">DNA-binding</keyword>
<proteinExistence type="inferred from homology"/>
<keyword evidence="5" id="KW-0804">Transcription</keyword>
<dbReference type="GO" id="GO:0016987">
    <property type="term" value="F:sigma factor activity"/>
    <property type="evidence" value="ECO:0007669"/>
    <property type="project" value="UniProtKB-KW"/>
</dbReference>
<evidence type="ECO:0000256" key="3">
    <source>
        <dbReference type="ARBA" id="ARBA00023082"/>
    </source>
</evidence>
<dbReference type="PANTHER" id="PTHR43133:SF8">
    <property type="entry name" value="RNA POLYMERASE SIGMA FACTOR HI_1459-RELATED"/>
    <property type="match status" value="1"/>
</dbReference>
<protein>
    <submittedName>
        <fullName evidence="9">RNA polymerase sigma-70 factor (ECF subfamily)</fullName>
    </submittedName>
</protein>
<evidence type="ECO:0000259" key="7">
    <source>
        <dbReference type="Pfam" id="PF04542"/>
    </source>
</evidence>
<sequence>MTASPAIEALLMPQAAESSAEEAAEQQHLRAAQAGDMAAFEWIVRQHEERLFGFCCRWLRCVEDAREVCQDAFVRAWQALPEFEGRARLSTWLYQIALNLCRDRAKSRSSRQRENTTTIHDLEQPLPCPQGSPDANAEWQSEMQKLERGLALLPEKLRTALMLSAMEGLSHEECAKVLNCSIRGTEGRIYRARQMLLQWWNEESQ</sequence>
<dbReference type="PANTHER" id="PTHR43133">
    <property type="entry name" value="RNA POLYMERASE ECF-TYPE SIGMA FACTO"/>
    <property type="match status" value="1"/>
</dbReference>
<evidence type="ECO:0000313" key="10">
    <source>
        <dbReference type="Proteomes" id="UP000590740"/>
    </source>
</evidence>
<dbReference type="InterPro" id="IPR039425">
    <property type="entry name" value="RNA_pol_sigma-70-like"/>
</dbReference>